<comment type="catalytic activity">
    <reaction evidence="3">
        <text>a long-chain fatty acyl-CoA + H2O = a long-chain fatty acid + CoA + H(+)</text>
        <dbReference type="Rhea" id="RHEA:67680"/>
        <dbReference type="ChEBI" id="CHEBI:15377"/>
        <dbReference type="ChEBI" id="CHEBI:15378"/>
        <dbReference type="ChEBI" id="CHEBI:57287"/>
        <dbReference type="ChEBI" id="CHEBI:57560"/>
        <dbReference type="ChEBI" id="CHEBI:83139"/>
    </reaction>
</comment>
<dbReference type="Proteomes" id="UP001501591">
    <property type="component" value="Unassembled WGS sequence"/>
</dbReference>
<dbReference type="EC" id="3.1.2.20" evidence="5"/>
<keyword evidence="10" id="KW-1185">Reference proteome</keyword>
<evidence type="ECO:0000256" key="4">
    <source>
        <dbReference type="ARBA" id="ARBA00038381"/>
    </source>
</evidence>
<evidence type="ECO:0000313" key="9">
    <source>
        <dbReference type="EMBL" id="GAA3943402.1"/>
    </source>
</evidence>
<dbReference type="Pfam" id="PF03061">
    <property type="entry name" value="4HBT"/>
    <property type="match status" value="1"/>
</dbReference>
<evidence type="ECO:0000256" key="5">
    <source>
        <dbReference type="ARBA" id="ARBA00038894"/>
    </source>
</evidence>
<dbReference type="CDD" id="cd03443">
    <property type="entry name" value="PaaI_thioesterase"/>
    <property type="match status" value="1"/>
</dbReference>
<sequence length="143" mass="14850">MALSIERIQALLDDSPFIAFLGIRCTAVSESPATTTLELPMAPALERGRGSNQFHGGAIASLIDTAGDFAVIAGSGAGVPTIDLRVDYLRPAFGPRLTATASARRIGRTIGVADVDVFDDDQRLVAVGRGCFAIVSSSEGKNS</sequence>
<gene>
    <name evidence="9" type="ORF">GCM10022383_21570</name>
</gene>
<dbReference type="InterPro" id="IPR006683">
    <property type="entry name" value="Thioestr_dom"/>
</dbReference>
<evidence type="ECO:0000256" key="6">
    <source>
        <dbReference type="ARBA" id="ARBA00040062"/>
    </source>
</evidence>
<feature type="domain" description="Thioesterase" evidence="8">
    <location>
        <begin position="55"/>
        <end position="126"/>
    </location>
</feature>
<dbReference type="NCBIfam" id="TIGR00369">
    <property type="entry name" value="unchar_dom_1"/>
    <property type="match status" value="1"/>
</dbReference>
<protein>
    <recommendedName>
        <fullName evidence="6">Medium/long-chain acyl-CoA thioesterase YigI</fullName>
        <ecNumber evidence="5">3.1.2.20</ecNumber>
    </recommendedName>
</protein>
<dbReference type="RefSeq" id="WP_344819585.1">
    <property type="nucleotide sequence ID" value="NZ_BAABCP010000001.1"/>
</dbReference>
<comment type="catalytic activity">
    <reaction evidence="7">
        <text>a medium-chain fatty acyl-CoA + H2O = a medium-chain fatty acid + CoA + H(+)</text>
        <dbReference type="Rhea" id="RHEA:68184"/>
        <dbReference type="ChEBI" id="CHEBI:15377"/>
        <dbReference type="ChEBI" id="CHEBI:15378"/>
        <dbReference type="ChEBI" id="CHEBI:57287"/>
        <dbReference type="ChEBI" id="CHEBI:59558"/>
        <dbReference type="ChEBI" id="CHEBI:90546"/>
    </reaction>
</comment>
<dbReference type="InterPro" id="IPR003736">
    <property type="entry name" value="PAAI_dom"/>
</dbReference>
<comment type="similarity">
    <text evidence="4">Belongs to the YigI thioesterase family.</text>
</comment>
<evidence type="ECO:0000256" key="2">
    <source>
        <dbReference type="ARBA" id="ARBA00035880"/>
    </source>
</evidence>
<evidence type="ECO:0000256" key="7">
    <source>
        <dbReference type="ARBA" id="ARBA00048062"/>
    </source>
</evidence>
<comment type="catalytic activity">
    <reaction evidence="2">
        <text>a fatty acyl-CoA + H2O = a fatty acid + CoA + H(+)</text>
        <dbReference type="Rhea" id="RHEA:16781"/>
        <dbReference type="ChEBI" id="CHEBI:15377"/>
        <dbReference type="ChEBI" id="CHEBI:15378"/>
        <dbReference type="ChEBI" id="CHEBI:28868"/>
        <dbReference type="ChEBI" id="CHEBI:57287"/>
        <dbReference type="ChEBI" id="CHEBI:77636"/>
        <dbReference type="EC" id="3.1.2.20"/>
    </reaction>
</comment>
<organism evidence="9 10">
    <name type="scientific">Microbacterium soli</name>
    <dbReference type="NCBI Taxonomy" id="446075"/>
    <lineage>
        <taxon>Bacteria</taxon>
        <taxon>Bacillati</taxon>
        <taxon>Actinomycetota</taxon>
        <taxon>Actinomycetes</taxon>
        <taxon>Micrococcales</taxon>
        <taxon>Microbacteriaceae</taxon>
        <taxon>Microbacterium</taxon>
    </lineage>
</organism>
<evidence type="ECO:0000259" key="8">
    <source>
        <dbReference type="Pfam" id="PF03061"/>
    </source>
</evidence>
<reference evidence="10" key="1">
    <citation type="journal article" date="2019" name="Int. J. Syst. Evol. Microbiol.">
        <title>The Global Catalogue of Microorganisms (GCM) 10K type strain sequencing project: providing services to taxonomists for standard genome sequencing and annotation.</title>
        <authorList>
            <consortium name="The Broad Institute Genomics Platform"/>
            <consortium name="The Broad Institute Genome Sequencing Center for Infectious Disease"/>
            <person name="Wu L."/>
            <person name="Ma J."/>
        </authorList>
    </citation>
    <scope>NUCLEOTIDE SEQUENCE [LARGE SCALE GENOMIC DNA]</scope>
    <source>
        <strain evidence="10">JCM 17024</strain>
    </source>
</reference>
<accession>A0ABP7NCV6</accession>
<dbReference type="EMBL" id="BAABCP010000001">
    <property type="protein sequence ID" value="GAA3943402.1"/>
    <property type="molecule type" value="Genomic_DNA"/>
</dbReference>
<evidence type="ECO:0000313" key="10">
    <source>
        <dbReference type="Proteomes" id="UP001501591"/>
    </source>
</evidence>
<dbReference type="SUPFAM" id="SSF54637">
    <property type="entry name" value="Thioesterase/thiol ester dehydrase-isomerase"/>
    <property type="match status" value="1"/>
</dbReference>
<dbReference type="InterPro" id="IPR029069">
    <property type="entry name" value="HotDog_dom_sf"/>
</dbReference>
<evidence type="ECO:0000256" key="3">
    <source>
        <dbReference type="ARBA" id="ARBA00036002"/>
    </source>
</evidence>
<name>A0ABP7NCV6_9MICO</name>
<proteinExistence type="inferred from homology"/>
<dbReference type="Gene3D" id="3.10.129.10">
    <property type="entry name" value="Hotdog Thioesterase"/>
    <property type="match status" value="1"/>
</dbReference>
<keyword evidence="1" id="KW-0378">Hydrolase</keyword>
<evidence type="ECO:0000256" key="1">
    <source>
        <dbReference type="ARBA" id="ARBA00022801"/>
    </source>
</evidence>
<dbReference type="PANTHER" id="PTHR43240:SF20">
    <property type="entry name" value="MEDIUM_LONG-CHAIN ACYL-COA THIOESTERASE YIGI"/>
    <property type="match status" value="1"/>
</dbReference>
<dbReference type="PANTHER" id="PTHR43240">
    <property type="entry name" value="1,4-DIHYDROXY-2-NAPHTHOYL-COA THIOESTERASE 1"/>
    <property type="match status" value="1"/>
</dbReference>
<comment type="caution">
    <text evidence="9">The sequence shown here is derived from an EMBL/GenBank/DDBJ whole genome shotgun (WGS) entry which is preliminary data.</text>
</comment>